<dbReference type="Proteomes" id="UP001224997">
    <property type="component" value="Unassembled WGS sequence"/>
</dbReference>
<dbReference type="EMBL" id="JAVAMQ010000011">
    <property type="protein sequence ID" value="MDP5307911.1"/>
    <property type="molecule type" value="Genomic_DNA"/>
</dbReference>
<dbReference type="InterPro" id="IPR009057">
    <property type="entry name" value="Homeodomain-like_sf"/>
</dbReference>
<dbReference type="RefSeq" id="WP_305963761.1">
    <property type="nucleotide sequence ID" value="NZ_JAVAMQ010000011.1"/>
</dbReference>
<evidence type="ECO:0000313" key="1">
    <source>
        <dbReference type="EMBL" id="MDP5307911.1"/>
    </source>
</evidence>
<accession>A0ABT9JDJ5</accession>
<comment type="caution">
    <text evidence="1">The sequence shown here is derived from an EMBL/GenBank/DDBJ whole genome shotgun (WGS) entry which is preliminary data.</text>
</comment>
<organism evidence="1 2">
    <name type="scientific">Paracoccus spongiarum</name>
    <dbReference type="NCBI Taxonomy" id="3064387"/>
    <lineage>
        <taxon>Bacteria</taxon>
        <taxon>Pseudomonadati</taxon>
        <taxon>Pseudomonadota</taxon>
        <taxon>Alphaproteobacteria</taxon>
        <taxon>Rhodobacterales</taxon>
        <taxon>Paracoccaceae</taxon>
        <taxon>Paracoccus</taxon>
    </lineage>
</organism>
<keyword evidence="2" id="KW-1185">Reference proteome</keyword>
<sequence length="128" mass="14152">MTRQLPVRLDDLPTSLVDVAETLGLRVAVGLMQHFGGLEVKFPARPRPDHPIIKALGETDGLALCHFLGGQSIYVPHNRAGSVRADVLKLEAKGLDRASIARVLGISQRHVRRVANRTDDDRQRDLFD</sequence>
<gene>
    <name evidence="1" type="ORF">Q5Y72_12520</name>
</gene>
<proteinExistence type="predicted"/>
<reference evidence="1 2" key="1">
    <citation type="submission" date="2023-08" db="EMBL/GenBank/DDBJ databases">
        <authorList>
            <person name="Park J.-S."/>
        </authorList>
    </citation>
    <scope>NUCLEOTIDE SEQUENCE [LARGE SCALE GENOMIC DNA]</scope>
    <source>
        <strain evidence="1 2">2205BS29-5</strain>
    </source>
</reference>
<protein>
    <recommendedName>
        <fullName evidence="3">Mor transcription activator domain-containing protein</fullName>
    </recommendedName>
</protein>
<dbReference type="Pfam" id="PF13384">
    <property type="entry name" value="HTH_23"/>
    <property type="match status" value="1"/>
</dbReference>
<dbReference type="SUPFAM" id="SSF46689">
    <property type="entry name" value="Homeodomain-like"/>
    <property type="match status" value="1"/>
</dbReference>
<evidence type="ECO:0000313" key="2">
    <source>
        <dbReference type="Proteomes" id="UP001224997"/>
    </source>
</evidence>
<name>A0ABT9JDJ5_9RHOB</name>
<evidence type="ECO:0008006" key="3">
    <source>
        <dbReference type="Google" id="ProtNLM"/>
    </source>
</evidence>